<dbReference type="InterPro" id="IPR002847">
    <property type="entry name" value="F420-0_gamma-glut_ligase-dom"/>
</dbReference>
<evidence type="ECO:0000313" key="10">
    <source>
        <dbReference type="Proteomes" id="UP000316181"/>
    </source>
</evidence>
<dbReference type="GO" id="GO:0005525">
    <property type="term" value="F:GTP binding"/>
    <property type="evidence" value="ECO:0007669"/>
    <property type="project" value="UniProtKB-KW"/>
</dbReference>
<dbReference type="SUPFAM" id="SSF144010">
    <property type="entry name" value="CofE-like"/>
    <property type="match status" value="1"/>
</dbReference>
<dbReference type="GO" id="GO:0046872">
    <property type="term" value="F:metal ion binding"/>
    <property type="evidence" value="ECO:0007669"/>
    <property type="project" value="UniProtKB-KW"/>
</dbReference>
<evidence type="ECO:0000256" key="4">
    <source>
        <dbReference type="ARBA" id="ARBA00022842"/>
    </source>
</evidence>
<dbReference type="InterPro" id="IPR008225">
    <property type="entry name" value="F420-0_g-glutamyl_ligase"/>
</dbReference>
<dbReference type="RefSeq" id="WP_142112718.1">
    <property type="nucleotide sequence ID" value="NZ_BAAATB010000006.1"/>
</dbReference>
<gene>
    <name evidence="9" type="ORF">FB389_1747</name>
</gene>
<keyword evidence="6" id="KW-0342">GTP-binding</keyword>
<feature type="domain" description="Coenzyme F420:L-glutamate ligase-like" evidence="8">
    <location>
        <begin position="66"/>
        <end position="244"/>
    </location>
</feature>
<dbReference type="GO" id="GO:0052618">
    <property type="term" value="F:coenzyme F420-0:L-glutamate ligase activity"/>
    <property type="evidence" value="ECO:0007669"/>
    <property type="project" value="TreeGrafter"/>
</dbReference>
<protein>
    <submittedName>
        <fullName evidence="9">Coenzyme F420-0:L-glutamate ligase/coenzyme F420-1:gamma-L-glutamate ligase</fullName>
    </submittedName>
</protein>
<dbReference type="AlphaFoldDB" id="A0A542SQZ6"/>
<dbReference type="PANTHER" id="PTHR47917:SF1">
    <property type="entry name" value="COENZYME F420:L-GLUTAMATE LIGASE"/>
    <property type="match status" value="1"/>
</dbReference>
<keyword evidence="10" id="KW-1185">Reference proteome</keyword>
<dbReference type="EMBL" id="VFNV01000001">
    <property type="protein sequence ID" value="TQK77032.1"/>
    <property type="molecule type" value="Genomic_DNA"/>
</dbReference>
<keyword evidence="5" id="KW-0630">Potassium</keyword>
<evidence type="ECO:0000259" key="8">
    <source>
        <dbReference type="Pfam" id="PF01996"/>
    </source>
</evidence>
<comment type="caution">
    <text evidence="9">The sequence shown here is derived from an EMBL/GenBank/DDBJ whole genome shotgun (WGS) entry which is preliminary data.</text>
</comment>
<keyword evidence="3" id="KW-0547">Nucleotide-binding</keyword>
<dbReference type="Proteomes" id="UP000316181">
    <property type="component" value="Unassembled WGS sequence"/>
</dbReference>
<organism evidence="9 10">
    <name type="scientific">Rarobacter incanus</name>
    <dbReference type="NCBI Taxonomy" id="153494"/>
    <lineage>
        <taxon>Bacteria</taxon>
        <taxon>Bacillati</taxon>
        <taxon>Actinomycetota</taxon>
        <taxon>Actinomycetes</taxon>
        <taxon>Micrococcales</taxon>
        <taxon>Rarobacteraceae</taxon>
        <taxon>Rarobacter</taxon>
    </lineage>
</organism>
<evidence type="ECO:0000313" key="9">
    <source>
        <dbReference type="EMBL" id="TQK77032.1"/>
    </source>
</evidence>
<sequence>MLSIWPITGIGEVARGADLGELIAAAVAGAGGRDAGPATAGTRQLPGREHPIAVAQDAAADSPPGGWMLRDGDVVVIASKVVSKAEGRVVAAVDREQAITDETVRVVATRAHGAGLTRIVENRLGLVMAAAGVDASNTPAGTVLLLPVDPDASARGIRARLRELTGARVGVIIADTSGRAWRQGVTDMAIGAAGVTVLDDLRGGVDREGRVLSATVVAVADELAGASELVRGKACGVPVAVIRGAASWTTHHDGGGARAIVRPAADDMFRLGSDEAYRRGYEAGRAAAERDPVAGQ</sequence>
<dbReference type="PANTHER" id="PTHR47917">
    <property type="match status" value="1"/>
</dbReference>
<dbReference type="OrthoDB" id="9788295at2"/>
<dbReference type="Gene3D" id="3.30.1330.100">
    <property type="entry name" value="CofE-like"/>
    <property type="match status" value="2"/>
</dbReference>
<evidence type="ECO:0000256" key="1">
    <source>
        <dbReference type="ARBA" id="ARBA00022598"/>
    </source>
</evidence>
<evidence type="ECO:0000256" key="3">
    <source>
        <dbReference type="ARBA" id="ARBA00022741"/>
    </source>
</evidence>
<proteinExistence type="predicted"/>
<evidence type="ECO:0000256" key="7">
    <source>
        <dbReference type="ARBA" id="ARBA00023211"/>
    </source>
</evidence>
<evidence type="ECO:0000256" key="2">
    <source>
        <dbReference type="ARBA" id="ARBA00022723"/>
    </source>
</evidence>
<keyword evidence="2" id="KW-0479">Metal-binding</keyword>
<dbReference type="NCBIfam" id="TIGR01916">
    <property type="entry name" value="F420_cofE"/>
    <property type="match status" value="1"/>
</dbReference>
<evidence type="ECO:0000256" key="5">
    <source>
        <dbReference type="ARBA" id="ARBA00022958"/>
    </source>
</evidence>
<keyword evidence="7" id="KW-0464">Manganese</keyword>
<evidence type="ECO:0000256" key="6">
    <source>
        <dbReference type="ARBA" id="ARBA00023134"/>
    </source>
</evidence>
<keyword evidence="1 9" id="KW-0436">Ligase</keyword>
<keyword evidence="4" id="KW-0460">Magnesium</keyword>
<accession>A0A542SQZ6</accession>
<dbReference type="Pfam" id="PF01996">
    <property type="entry name" value="F420_ligase"/>
    <property type="match status" value="1"/>
</dbReference>
<name>A0A542SQZ6_9MICO</name>
<reference evidence="9 10" key="1">
    <citation type="submission" date="2019-06" db="EMBL/GenBank/DDBJ databases">
        <title>Sequencing the genomes of 1000 actinobacteria strains.</title>
        <authorList>
            <person name="Klenk H.-P."/>
        </authorList>
    </citation>
    <scope>NUCLEOTIDE SEQUENCE [LARGE SCALE GENOMIC DNA]</scope>
    <source>
        <strain evidence="9 10">DSM 10596</strain>
    </source>
</reference>